<dbReference type="EMBL" id="BMAO01005364">
    <property type="protein sequence ID" value="GFR00973.1"/>
    <property type="molecule type" value="Genomic_DNA"/>
</dbReference>
<proteinExistence type="predicted"/>
<gene>
    <name evidence="2" type="ORF">TNCT_322541</name>
</gene>
<dbReference type="AlphaFoldDB" id="A0A8X6GC76"/>
<evidence type="ECO:0000256" key="1">
    <source>
        <dbReference type="SAM" id="MobiDB-lite"/>
    </source>
</evidence>
<name>A0A8X6GC76_TRICU</name>
<keyword evidence="3" id="KW-1185">Reference proteome</keyword>
<protein>
    <submittedName>
        <fullName evidence="2">Uncharacterized protein</fullName>
    </submittedName>
</protein>
<feature type="compositionally biased region" description="Basic and acidic residues" evidence="1">
    <location>
        <begin position="7"/>
        <end position="21"/>
    </location>
</feature>
<reference evidence="2" key="1">
    <citation type="submission" date="2020-07" db="EMBL/GenBank/DDBJ databases">
        <title>Multicomponent nature underlies the extraordinary mechanical properties of spider dragline silk.</title>
        <authorList>
            <person name="Kono N."/>
            <person name="Nakamura H."/>
            <person name="Mori M."/>
            <person name="Yoshida Y."/>
            <person name="Ohtoshi R."/>
            <person name="Malay A.D."/>
            <person name="Moran D.A.P."/>
            <person name="Tomita M."/>
            <person name="Numata K."/>
            <person name="Arakawa K."/>
        </authorList>
    </citation>
    <scope>NUCLEOTIDE SEQUENCE</scope>
</reference>
<organism evidence="2 3">
    <name type="scientific">Trichonephila clavata</name>
    <name type="common">Joro spider</name>
    <name type="synonym">Nephila clavata</name>
    <dbReference type="NCBI Taxonomy" id="2740835"/>
    <lineage>
        <taxon>Eukaryota</taxon>
        <taxon>Metazoa</taxon>
        <taxon>Ecdysozoa</taxon>
        <taxon>Arthropoda</taxon>
        <taxon>Chelicerata</taxon>
        <taxon>Arachnida</taxon>
        <taxon>Araneae</taxon>
        <taxon>Araneomorphae</taxon>
        <taxon>Entelegynae</taxon>
        <taxon>Araneoidea</taxon>
        <taxon>Nephilidae</taxon>
        <taxon>Trichonephila</taxon>
    </lineage>
</organism>
<evidence type="ECO:0000313" key="3">
    <source>
        <dbReference type="Proteomes" id="UP000887116"/>
    </source>
</evidence>
<comment type="caution">
    <text evidence="2">The sequence shown here is derived from an EMBL/GenBank/DDBJ whole genome shotgun (WGS) entry which is preliminary data.</text>
</comment>
<dbReference type="Proteomes" id="UP000887116">
    <property type="component" value="Unassembled WGS sequence"/>
</dbReference>
<accession>A0A8X6GC76</accession>
<evidence type="ECO:0000313" key="2">
    <source>
        <dbReference type="EMBL" id="GFR00973.1"/>
    </source>
</evidence>
<feature type="region of interest" description="Disordered" evidence="1">
    <location>
        <begin position="1"/>
        <end position="22"/>
    </location>
</feature>
<sequence>MQNFPRASEERSGSSDSRRASAEFVLRQPHGRITAAGWRTVRSADTRLFPCHGRIRKSVPDPPTPVVLRRSWCYNNPSVRSGQWFGKTFVPPRHDIHRAVEGFRTEFWTHRPCVQMHV</sequence>